<dbReference type="RefSeq" id="WP_050607801.1">
    <property type="nucleotide sequence ID" value="NZ_CABKUB010000006.1"/>
</dbReference>
<protein>
    <recommendedName>
        <fullName evidence="3">DUF2953 domain-containing protein</fullName>
    </recommendedName>
</protein>
<sequence length="178" mass="20491">MYILTFIISILLIFLLLLILIPFKISFSVISEQESKINLIVSWIYPFLKGELIDYSLNHATFAIYLFKKKVGTKNFKFKFKNNNTNKLNIFKSIIPEYVNIETYYGFEDPSITGFLCGIINLIPDYSEASIIYNNPDFTTDTSYFNGRGVIKINIFSAIIKIINSNTKNNSKISYGNK</sequence>
<evidence type="ECO:0000313" key="1">
    <source>
        <dbReference type="EMBL" id="NEZ46578.1"/>
    </source>
</evidence>
<dbReference type="Proteomes" id="UP000473885">
    <property type="component" value="Unassembled WGS sequence"/>
</dbReference>
<evidence type="ECO:0000313" key="2">
    <source>
        <dbReference type="Proteomes" id="UP000473885"/>
    </source>
</evidence>
<name>A0A6M0RBL7_9CLOT</name>
<gene>
    <name evidence="1" type="ORF">FDF74_05025</name>
</gene>
<dbReference type="AlphaFoldDB" id="A0A6M0RBL7"/>
<dbReference type="EMBL" id="SXDP01000002">
    <property type="protein sequence ID" value="NEZ46578.1"/>
    <property type="molecule type" value="Genomic_DNA"/>
</dbReference>
<comment type="caution">
    <text evidence="1">The sequence shown here is derived from an EMBL/GenBank/DDBJ whole genome shotgun (WGS) entry which is preliminary data.</text>
</comment>
<proteinExistence type="predicted"/>
<evidence type="ECO:0008006" key="3">
    <source>
        <dbReference type="Google" id="ProtNLM"/>
    </source>
</evidence>
<organism evidence="1 2">
    <name type="scientific">Clostridium niameyense</name>
    <dbReference type="NCBI Taxonomy" id="1622073"/>
    <lineage>
        <taxon>Bacteria</taxon>
        <taxon>Bacillati</taxon>
        <taxon>Bacillota</taxon>
        <taxon>Clostridia</taxon>
        <taxon>Eubacteriales</taxon>
        <taxon>Clostridiaceae</taxon>
        <taxon>Clostridium</taxon>
    </lineage>
</organism>
<dbReference type="OrthoDB" id="1739345at2"/>
<accession>A0A6M0RBL7</accession>
<reference evidence="1 2" key="1">
    <citation type="submission" date="2019-04" db="EMBL/GenBank/DDBJ databases">
        <title>Genome sequencing of Clostridium botulinum Groups I-IV and Clostridium butyricum.</title>
        <authorList>
            <person name="Brunt J."/>
            <person name="Van Vliet A.H.M."/>
            <person name="Stringer S.C."/>
            <person name="Carter A.T."/>
            <person name="Peck M.W."/>
        </authorList>
    </citation>
    <scope>NUCLEOTIDE SEQUENCE [LARGE SCALE GENOMIC DNA]</scope>
    <source>
        <strain evidence="1 2">IFR 18/094</strain>
    </source>
</reference>
<keyword evidence="2" id="KW-1185">Reference proteome</keyword>